<proteinExistence type="predicted"/>
<dbReference type="Proteomes" id="UP000590740">
    <property type="component" value="Unassembled WGS sequence"/>
</dbReference>
<comment type="caution">
    <text evidence="3">The sequence shown here is derived from an EMBL/GenBank/DDBJ whole genome shotgun (WGS) entry which is preliminary data.</text>
</comment>
<name>A0A7W7YDA3_9BACT</name>
<keyword evidence="1" id="KW-0732">Signal</keyword>
<dbReference type="RefSeq" id="WP_184341469.1">
    <property type="nucleotide sequence ID" value="NZ_JACHIG010000008.1"/>
</dbReference>
<dbReference type="InterPro" id="IPR050312">
    <property type="entry name" value="IolE/XylAMocC-like"/>
</dbReference>
<reference evidence="3 4" key="1">
    <citation type="submission" date="2020-08" db="EMBL/GenBank/DDBJ databases">
        <title>Genomic Encyclopedia of Type Strains, Phase IV (KMG-IV): sequencing the most valuable type-strain genomes for metagenomic binning, comparative biology and taxonomic classification.</title>
        <authorList>
            <person name="Goeker M."/>
        </authorList>
    </citation>
    <scope>NUCLEOTIDE SEQUENCE [LARGE SCALE GENOMIC DNA]</scope>
    <source>
        <strain evidence="3 4">DSM 12252</strain>
    </source>
</reference>
<keyword evidence="4" id="KW-1185">Reference proteome</keyword>
<evidence type="ECO:0000259" key="2">
    <source>
        <dbReference type="Pfam" id="PF01261"/>
    </source>
</evidence>
<feature type="signal peptide" evidence="1">
    <location>
        <begin position="1"/>
        <end position="21"/>
    </location>
</feature>
<dbReference type="Pfam" id="PF01261">
    <property type="entry name" value="AP_endonuc_2"/>
    <property type="match status" value="1"/>
</dbReference>
<dbReference type="EMBL" id="JACHIG010000008">
    <property type="protein sequence ID" value="MBB5034049.1"/>
    <property type="molecule type" value="Genomic_DNA"/>
</dbReference>
<dbReference type="InterPro" id="IPR013022">
    <property type="entry name" value="Xyl_isomerase-like_TIM-brl"/>
</dbReference>
<gene>
    <name evidence="3" type="ORF">HNQ65_003640</name>
</gene>
<dbReference type="PANTHER" id="PTHR12110:SF41">
    <property type="entry name" value="INOSOSE DEHYDRATASE"/>
    <property type="match status" value="1"/>
</dbReference>
<keyword evidence="3" id="KW-0456">Lyase</keyword>
<sequence>MNRRHFLHAAAALSMTARASAAAKLHIATNTYPWGTFAKRDGRAFPLHTDESLAAIASSGITGYEPAIGRVEEFEGLGARLKAHGLEMRSLYVGSTLHDEAQNAQNIESVLRIARGAAEIGCKVIVTNPSPLKQGVQDGKSDAQLITQAQALDRLGEELRRLGLTLAYHNHDVELRHGAREYHHMLTATNPEHVKFCLDAHWVFRGCGNSEVALFDALEHYGSRIVELHLRQSSGGVWTEVFTGKGDIDYDRLASWLQKHNLKPHLVLEQAVEKGTPHTLDAVNAHKQSLEGVEKTFAGMRGD</sequence>
<dbReference type="GO" id="GO:0050114">
    <property type="term" value="F:myo-inosose-2 dehydratase activity"/>
    <property type="evidence" value="ECO:0007669"/>
    <property type="project" value="UniProtKB-EC"/>
</dbReference>
<dbReference type="SUPFAM" id="SSF51658">
    <property type="entry name" value="Xylose isomerase-like"/>
    <property type="match status" value="1"/>
</dbReference>
<organism evidence="3 4">
    <name type="scientific">Prosthecobacter vanneervenii</name>
    <dbReference type="NCBI Taxonomy" id="48466"/>
    <lineage>
        <taxon>Bacteria</taxon>
        <taxon>Pseudomonadati</taxon>
        <taxon>Verrucomicrobiota</taxon>
        <taxon>Verrucomicrobiia</taxon>
        <taxon>Verrucomicrobiales</taxon>
        <taxon>Verrucomicrobiaceae</taxon>
        <taxon>Prosthecobacter</taxon>
    </lineage>
</organism>
<evidence type="ECO:0000256" key="1">
    <source>
        <dbReference type="SAM" id="SignalP"/>
    </source>
</evidence>
<evidence type="ECO:0000313" key="4">
    <source>
        <dbReference type="Proteomes" id="UP000590740"/>
    </source>
</evidence>
<feature type="domain" description="Xylose isomerase-like TIM barrel" evidence="2">
    <location>
        <begin position="54"/>
        <end position="281"/>
    </location>
</feature>
<dbReference type="PANTHER" id="PTHR12110">
    <property type="entry name" value="HYDROXYPYRUVATE ISOMERASE"/>
    <property type="match status" value="1"/>
</dbReference>
<dbReference type="EC" id="4.2.1.44" evidence="3"/>
<protein>
    <submittedName>
        <fullName evidence="3">Inosose dehydratase</fullName>
        <ecNumber evidence="3">4.2.1.44</ecNumber>
    </submittedName>
</protein>
<dbReference type="AlphaFoldDB" id="A0A7W7YDA3"/>
<evidence type="ECO:0000313" key="3">
    <source>
        <dbReference type="EMBL" id="MBB5034049.1"/>
    </source>
</evidence>
<dbReference type="InterPro" id="IPR036237">
    <property type="entry name" value="Xyl_isomerase-like_sf"/>
</dbReference>
<accession>A0A7W7YDA3</accession>
<feature type="chain" id="PRO_5031562151" evidence="1">
    <location>
        <begin position="22"/>
        <end position="303"/>
    </location>
</feature>
<dbReference type="Gene3D" id="3.20.20.150">
    <property type="entry name" value="Divalent-metal-dependent TIM barrel enzymes"/>
    <property type="match status" value="1"/>
</dbReference>